<organism evidence="1 2">
    <name type="scientific">Candidatus Taylorbacteria bacterium RIFCSPLOWO2_01_FULL_45_15b</name>
    <dbReference type="NCBI Taxonomy" id="1802319"/>
    <lineage>
        <taxon>Bacteria</taxon>
        <taxon>Candidatus Tayloriibacteriota</taxon>
    </lineage>
</organism>
<dbReference type="EMBL" id="MHRX01000023">
    <property type="protein sequence ID" value="OHA33795.1"/>
    <property type="molecule type" value="Genomic_DNA"/>
</dbReference>
<accession>A0A1G2NCE8</accession>
<comment type="caution">
    <text evidence="1">The sequence shown here is derived from an EMBL/GenBank/DDBJ whole genome shotgun (WGS) entry which is preliminary data.</text>
</comment>
<reference evidence="1 2" key="1">
    <citation type="journal article" date="2016" name="Nat. Commun.">
        <title>Thousands of microbial genomes shed light on interconnected biogeochemical processes in an aquifer system.</title>
        <authorList>
            <person name="Anantharaman K."/>
            <person name="Brown C.T."/>
            <person name="Hug L.A."/>
            <person name="Sharon I."/>
            <person name="Castelle C.J."/>
            <person name="Probst A.J."/>
            <person name="Thomas B.C."/>
            <person name="Singh A."/>
            <person name="Wilkins M.J."/>
            <person name="Karaoz U."/>
            <person name="Brodie E.L."/>
            <person name="Williams K.H."/>
            <person name="Hubbard S.S."/>
            <person name="Banfield J.F."/>
        </authorList>
    </citation>
    <scope>NUCLEOTIDE SEQUENCE [LARGE SCALE GENOMIC DNA]</scope>
</reference>
<protein>
    <submittedName>
        <fullName evidence="1">Uncharacterized protein</fullName>
    </submittedName>
</protein>
<evidence type="ECO:0000313" key="2">
    <source>
        <dbReference type="Proteomes" id="UP000176221"/>
    </source>
</evidence>
<gene>
    <name evidence="1" type="ORF">A2928_02990</name>
</gene>
<proteinExistence type="predicted"/>
<evidence type="ECO:0000313" key="1">
    <source>
        <dbReference type="EMBL" id="OHA33795.1"/>
    </source>
</evidence>
<dbReference type="Gene3D" id="2.10.110.10">
    <property type="entry name" value="Cysteine Rich Protein"/>
    <property type="match status" value="1"/>
</dbReference>
<dbReference type="Proteomes" id="UP000176221">
    <property type="component" value="Unassembled WGS sequence"/>
</dbReference>
<name>A0A1G2NCE8_9BACT</name>
<dbReference type="STRING" id="1802319.A2928_02990"/>
<dbReference type="AlphaFoldDB" id="A0A1G2NCE8"/>
<sequence>MILYQCDNCEKSIKDRDEMISIYKGNYAASIFLCEQCAKPVSSFLKKKKLLKDRKNEKAGKR</sequence>